<dbReference type="RefSeq" id="WP_168621782.1">
    <property type="nucleotide sequence ID" value="NZ_JAAZQQ010000001.1"/>
</dbReference>
<organism evidence="2 3">
    <name type="scientific">Roseicyclus persicicus</name>
    <dbReference type="NCBI Taxonomy" id="2650661"/>
    <lineage>
        <taxon>Bacteria</taxon>
        <taxon>Pseudomonadati</taxon>
        <taxon>Pseudomonadota</taxon>
        <taxon>Alphaproteobacteria</taxon>
        <taxon>Rhodobacterales</taxon>
        <taxon>Roseobacteraceae</taxon>
        <taxon>Roseicyclus</taxon>
    </lineage>
</organism>
<protein>
    <submittedName>
        <fullName evidence="2">Uncharacterized protein</fullName>
    </submittedName>
</protein>
<feature type="chain" id="PRO_5031005742" evidence="1">
    <location>
        <begin position="21"/>
        <end position="183"/>
    </location>
</feature>
<evidence type="ECO:0000256" key="1">
    <source>
        <dbReference type="SAM" id="SignalP"/>
    </source>
</evidence>
<gene>
    <name evidence="2" type="ORF">HCU73_02330</name>
</gene>
<dbReference type="Proteomes" id="UP000526408">
    <property type="component" value="Unassembled WGS sequence"/>
</dbReference>
<evidence type="ECO:0000313" key="3">
    <source>
        <dbReference type="Proteomes" id="UP000526408"/>
    </source>
</evidence>
<proteinExistence type="predicted"/>
<feature type="signal peptide" evidence="1">
    <location>
        <begin position="1"/>
        <end position="20"/>
    </location>
</feature>
<accession>A0A7X6GW51</accession>
<comment type="caution">
    <text evidence="2">The sequence shown here is derived from an EMBL/GenBank/DDBJ whole genome shotgun (WGS) entry which is preliminary data.</text>
</comment>
<dbReference type="EMBL" id="JAAZQQ010000001">
    <property type="protein sequence ID" value="NKX43413.1"/>
    <property type="molecule type" value="Genomic_DNA"/>
</dbReference>
<keyword evidence="1" id="KW-0732">Signal</keyword>
<sequence>MRRVIGGLLAAAAAAGGAAAQESLRIAVPEGFGLAYRVEAEAGAVREFVPAGQTVDDWREMLTVQRFAAAAGGDPGAFVEGVLAELQAVCATPLATPVEPGQAPPYADALAVLGCEVSPRTGGTEIFAIRAIAGREAMHVVQFAWTRRPTEAELGAALALVSGAVLCDPARTDAPCPGWGLLP</sequence>
<dbReference type="AlphaFoldDB" id="A0A7X6GW51"/>
<keyword evidence="3" id="KW-1185">Reference proteome</keyword>
<reference evidence="2 3" key="1">
    <citation type="submission" date="2020-04" db="EMBL/GenBank/DDBJ databases">
        <authorList>
            <person name="Yoon J."/>
        </authorList>
    </citation>
    <scope>NUCLEOTIDE SEQUENCE [LARGE SCALE GENOMIC DNA]</scope>
    <source>
        <strain evidence="2 3">KMU-115</strain>
    </source>
</reference>
<name>A0A7X6GW51_9RHOB</name>
<evidence type="ECO:0000313" key="2">
    <source>
        <dbReference type="EMBL" id="NKX43413.1"/>
    </source>
</evidence>